<accession>A0A2H3EAX3</accession>
<dbReference type="STRING" id="47427.A0A2H3EAX3"/>
<name>A0A2H3EAX3_ARMGA</name>
<dbReference type="InterPro" id="IPR045339">
    <property type="entry name" value="DUF6534"/>
</dbReference>
<evidence type="ECO:0000313" key="4">
    <source>
        <dbReference type="Proteomes" id="UP000217790"/>
    </source>
</evidence>
<keyword evidence="4" id="KW-1185">Reference proteome</keyword>
<organism evidence="3 4">
    <name type="scientific">Armillaria gallica</name>
    <name type="common">Bulbous honey fungus</name>
    <name type="synonym">Armillaria bulbosa</name>
    <dbReference type="NCBI Taxonomy" id="47427"/>
    <lineage>
        <taxon>Eukaryota</taxon>
        <taxon>Fungi</taxon>
        <taxon>Dikarya</taxon>
        <taxon>Basidiomycota</taxon>
        <taxon>Agaricomycotina</taxon>
        <taxon>Agaricomycetes</taxon>
        <taxon>Agaricomycetidae</taxon>
        <taxon>Agaricales</taxon>
        <taxon>Marasmiineae</taxon>
        <taxon>Physalacriaceae</taxon>
        <taxon>Armillaria</taxon>
    </lineage>
</organism>
<feature type="transmembrane region" description="Helical" evidence="1">
    <location>
        <begin position="134"/>
        <end position="154"/>
    </location>
</feature>
<dbReference type="PANTHER" id="PTHR40465">
    <property type="entry name" value="CHROMOSOME 1, WHOLE GENOME SHOTGUN SEQUENCE"/>
    <property type="match status" value="1"/>
</dbReference>
<dbReference type="InParanoid" id="A0A2H3EAX3"/>
<dbReference type="OMA" id="LWLASEC"/>
<dbReference type="OrthoDB" id="3183258at2759"/>
<feature type="transmembrane region" description="Helical" evidence="1">
    <location>
        <begin position="174"/>
        <end position="201"/>
    </location>
</feature>
<dbReference type="PANTHER" id="PTHR40465:SF1">
    <property type="entry name" value="DUF6534 DOMAIN-CONTAINING PROTEIN"/>
    <property type="match status" value="1"/>
</dbReference>
<reference evidence="4" key="1">
    <citation type="journal article" date="2017" name="Nat. Ecol. Evol.">
        <title>Genome expansion and lineage-specific genetic innovations in the forest pathogenic fungi Armillaria.</title>
        <authorList>
            <person name="Sipos G."/>
            <person name="Prasanna A.N."/>
            <person name="Walter M.C."/>
            <person name="O'Connor E."/>
            <person name="Balint B."/>
            <person name="Krizsan K."/>
            <person name="Kiss B."/>
            <person name="Hess J."/>
            <person name="Varga T."/>
            <person name="Slot J."/>
            <person name="Riley R."/>
            <person name="Boka B."/>
            <person name="Rigling D."/>
            <person name="Barry K."/>
            <person name="Lee J."/>
            <person name="Mihaltcheva S."/>
            <person name="LaButti K."/>
            <person name="Lipzen A."/>
            <person name="Waldron R."/>
            <person name="Moloney N.M."/>
            <person name="Sperisen C."/>
            <person name="Kredics L."/>
            <person name="Vagvoelgyi C."/>
            <person name="Patrignani A."/>
            <person name="Fitzpatrick D."/>
            <person name="Nagy I."/>
            <person name="Doyle S."/>
            <person name="Anderson J.B."/>
            <person name="Grigoriev I.V."/>
            <person name="Gueldener U."/>
            <person name="Muensterkoetter M."/>
            <person name="Nagy L.G."/>
        </authorList>
    </citation>
    <scope>NUCLEOTIDE SEQUENCE [LARGE SCALE GENOMIC DNA]</scope>
    <source>
        <strain evidence="4">Ar21-2</strain>
    </source>
</reference>
<feature type="transmembrane region" description="Helical" evidence="1">
    <location>
        <begin position="12"/>
        <end position="35"/>
    </location>
</feature>
<dbReference type="EMBL" id="KZ293649">
    <property type="protein sequence ID" value="PBK97733.1"/>
    <property type="molecule type" value="Genomic_DNA"/>
</dbReference>
<evidence type="ECO:0000313" key="3">
    <source>
        <dbReference type="EMBL" id="PBK97733.1"/>
    </source>
</evidence>
<dbReference type="AlphaFoldDB" id="A0A2H3EAX3"/>
<proteinExistence type="predicted"/>
<feature type="transmembrane region" description="Helical" evidence="1">
    <location>
        <begin position="47"/>
        <end position="68"/>
    </location>
</feature>
<sequence>MPKTPAEVAHGPMLIGFVFNVLLYGIMIAQIYLYYVTYKKDKTWMKAYVAVLFFADTLNTVFDFVYMYRSLIVHFGKLITKWFTNTANRSSGDVAFLGNADWVFATDPALTGIIAAMVQVFFAWRVKVLTNNHWFVSIIILASLAGGSGGIATAVEVGIQPQFTLFRNFKSVVILWLASECFADIFITVIMVWHLFFACLCSNRDAYNFQRKHKTGFQASDELVDRVIRLTMQTGLITSVCATLDLIFYLVDPTGTHLIFNFPLCKLYTNSMMSSLNSRGGWKFGRDTTCGSQGDSLPHVMSSTERHKPDVVHVESHEMREEEAKRNRSAMFYSQEEILSPLSITKFQVP</sequence>
<keyword evidence="1" id="KW-1133">Transmembrane helix</keyword>
<keyword evidence="1" id="KW-0812">Transmembrane</keyword>
<gene>
    <name evidence="3" type="ORF">ARMGADRAFT_1076192</name>
</gene>
<protein>
    <recommendedName>
        <fullName evidence="2">DUF6534 domain-containing protein</fullName>
    </recommendedName>
</protein>
<evidence type="ECO:0000256" key="1">
    <source>
        <dbReference type="SAM" id="Phobius"/>
    </source>
</evidence>
<dbReference type="Proteomes" id="UP000217790">
    <property type="component" value="Unassembled WGS sequence"/>
</dbReference>
<dbReference type="Pfam" id="PF20152">
    <property type="entry name" value="DUF6534"/>
    <property type="match status" value="1"/>
</dbReference>
<feature type="transmembrane region" description="Helical" evidence="1">
    <location>
        <begin position="102"/>
        <end position="122"/>
    </location>
</feature>
<feature type="domain" description="DUF6534" evidence="2">
    <location>
        <begin position="181"/>
        <end position="279"/>
    </location>
</feature>
<evidence type="ECO:0000259" key="2">
    <source>
        <dbReference type="Pfam" id="PF20152"/>
    </source>
</evidence>
<keyword evidence="1" id="KW-0472">Membrane</keyword>